<proteinExistence type="predicted"/>
<evidence type="ECO:0000313" key="3">
    <source>
        <dbReference type="EMBL" id="PYF12990.1"/>
    </source>
</evidence>
<dbReference type="AlphaFoldDB" id="A0A318U3C1"/>
<feature type="coiled-coil region" evidence="1">
    <location>
        <begin position="101"/>
        <end position="135"/>
    </location>
</feature>
<keyword evidence="1" id="KW-0175">Coiled coil</keyword>
<protein>
    <submittedName>
        <fullName evidence="3">Uncharacterized protein</fullName>
    </submittedName>
</protein>
<evidence type="ECO:0000313" key="4">
    <source>
        <dbReference type="Proteomes" id="UP000247727"/>
    </source>
</evidence>
<feature type="compositionally biased region" description="Pro residues" evidence="2">
    <location>
        <begin position="25"/>
        <end position="35"/>
    </location>
</feature>
<gene>
    <name evidence="3" type="ORF">C8J30_101375</name>
</gene>
<reference evidence="3 4" key="1">
    <citation type="submission" date="2018-06" db="EMBL/GenBank/DDBJ databases">
        <title>Genomic Encyclopedia of Type Strains, Phase III (KMG-III): the genomes of soil and plant-associated and newly described type strains.</title>
        <authorList>
            <person name="Whitman W."/>
        </authorList>
    </citation>
    <scope>NUCLEOTIDE SEQUENCE [LARGE SCALE GENOMIC DNA]</scope>
    <source>
        <strain evidence="3 4">JA737</strain>
    </source>
</reference>
<name>A0A318U3C1_9RHOB</name>
<dbReference type="EMBL" id="QJTK01000001">
    <property type="protein sequence ID" value="PYF12990.1"/>
    <property type="molecule type" value="Genomic_DNA"/>
</dbReference>
<dbReference type="Proteomes" id="UP000247727">
    <property type="component" value="Unassembled WGS sequence"/>
</dbReference>
<evidence type="ECO:0000256" key="2">
    <source>
        <dbReference type="SAM" id="MobiDB-lite"/>
    </source>
</evidence>
<evidence type="ECO:0000256" key="1">
    <source>
        <dbReference type="SAM" id="Coils"/>
    </source>
</evidence>
<keyword evidence="4" id="KW-1185">Reference proteome</keyword>
<comment type="caution">
    <text evidence="3">The sequence shown here is derived from an EMBL/GenBank/DDBJ whole genome shotgun (WGS) entry which is preliminary data.</text>
</comment>
<accession>A0A318U3C1</accession>
<feature type="region of interest" description="Disordered" evidence="2">
    <location>
        <begin position="19"/>
        <end position="38"/>
    </location>
</feature>
<organism evidence="3 4">
    <name type="scientific">Rhodobacter viridis</name>
    <dbReference type="NCBI Taxonomy" id="1054202"/>
    <lineage>
        <taxon>Bacteria</taxon>
        <taxon>Pseudomonadati</taxon>
        <taxon>Pseudomonadota</taxon>
        <taxon>Alphaproteobacteria</taxon>
        <taxon>Rhodobacterales</taxon>
        <taxon>Rhodobacter group</taxon>
        <taxon>Rhodobacter</taxon>
    </lineage>
</organism>
<sequence length="167" mass="17810">MTDFRERYADLGAFVHGKAPRRTVPLPPPPVPKPAQPTTAMTVEGITLAPASRLSALASTRDRHRARARMATDRGHQLREMISERETRIRLLAQRAAPGFEAEAEAQAAVIEAEVAQLRAAMQTASDEAAEASEAAGAAQSVLRAALKFALDHGATIPLLLAGEVSK</sequence>